<dbReference type="PATRIC" id="fig|1716141.3.peg.3342"/>
<dbReference type="EMBL" id="LOHS01000076">
    <property type="protein sequence ID" value="OAH13501.1"/>
    <property type="molecule type" value="Genomic_DNA"/>
</dbReference>
<gene>
    <name evidence="1" type="ORF">STSP_31790</name>
</gene>
<organism evidence="1 2">
    <name type="scientific">Streptomyces jeddahensis</name>
    <dbReference type="NCBI Taxonomy" id="1716141"/>
    <lineage>
        <taxon>Bacteria</taxon>
        <taxon>Bacillati</taxon>
        <taxon>Actinomycetota</taxon>
        <taxon>Actinomycetes</taxon>
        <taxon>Kitasatosporales</taxon>
        <taxon>Streptomycetaceae</taxon>
        <taxon>Streptomyces</taxon>
    </lineage>
</organism>
<protein>
    <recommendedName>
        <fullName evidence="3">Transposase</fullName>
    </recommendedName>
</protein>
<evidence type="ECO:0000313" key="1">
    <source>
        <dbReference type="EMBL" id="OAH13501.1"/>
    </source>
</evidence>
<evidence type="ECO:0000313" key="2">
    <source>
        <dbReference type="Proteomes" id="UP000077381"/>
    </source>
</evidence>
<dbReference type="STRING" id="1716141.STSP_31790"/>
<dbReference type="Proteomes" id="UP000077381">
    <property type="component" value="Unassembled WGS sequence"/>
</dbReference>
<reference evidence="1 2" key="1">
    <citation type="submission" date="2015-12" db="EMBL/GenBank/DDBJ databases">
        <title>Genome sequence of Streptomyces sp. G25.</title>
        <authorList>
            <person name="Poehlein A."/>
            <person name="Roettig A."/>
            <person name="Hiessl S."/>
            <person name="Hauschild P."/>
            <person name="Schauer J."/>
            <person name="Madkour M.H."/>
            <person name="Al-Ansari A.M."/>
            <person name="Almakishah N.H."/>
            <person name="Steinbuechel A."/>
            <person name="Daniel R."/>
        </authorList>
    </citation>
    <scope>NUCLEOTIDE SEQUENCE [LARGE SCALE GENOMIC DNA]</scope>
    <source>
        <strain evidence="2">G25(2015)</strain>
    </source>
</reference>
<name>A0A177HR67_9ACTN</name>
<keyword evidence="2" id="KW-1185">Reference proteome</keyword>
<dbReference type="AlphaFoldDB" id="A0A177HR67"/>
<accession>A0A177HR67</accession>
<dbReference type="RefSeq" id="WP_067277621.1">
    <property type="nucleotide sequence ID" value="NZ_LOHS01000076.1"/>
</dbReference>
<comment type="caution">
    <text evidence="1">The sequence shown here is derived from an EMBL/GenBank/DDBJ whole genome shotgun (WGS) entry which is preliminary data.</text>
</comment>
<sequence>MTDTENASAVESVEDRLVDEGVERLMDRADASGAALLGEGGLLTEVTRAVLERAVDAEMKEEGVGLAIANRLRHAAGSRPTAEPAPDAVR</sequence>
<evidence type="ECO:0008006" key="3">
    <source>
        <dbReference type="Google" id="ProtNLM"/>
    </source>
</evidence>
<proteinExistence type="predicted"/>